<reference evidence="2 3" key="1">
    <citation type="submission" date="2024-02" db="EMBL/GenBank/DDBJ databases">
        <title>De novo assembly and annotation of 12 fungi associated with fruit tree decline syndrome in Ontario, Canada.</title>
        <authorList>
            <person name="Sulman M."/>
            <person name="Ellouze W."/>
            <person name="Ilyukhin E."/>
        </authorList>
    </citation>
    <scope>NUCLEOTIDE SEQUENCE [LARGE SCALE GENOMIC DNA]</scope>
    <source>
        <strain evidence="2 3">M1-105</strain>
    </source>
</reference>
<dbReference type="Pfam" id="PF00106">
    <property type="entry name" value="adh_short"/>
    <property type="match status" value="1"/>
</dbReference>
<feature type="compositionally biased region" description="Low complexity" evidence="1">
    <location>
        <begin position="142"/>
        <end position="152"/>
    </location>
</feature>
<dbReference type="EMBL" id="JAJVDC020000012">
    <property type="protein sequence ID" value="KAL1635122.1"/>
    <property type="molecule type" value="Genomic_DNA"/>
</dbReference>
<proteinExistence type="predicted"/>
<dbReference type="SUPFAM" id="SSF51735">
    <property type="entry name" value="NAD(P)-binding Rossmann-fold domains"/>
    <property type="match status" value="2"/>
</dbReference>
<protein>
    <recommendedName>
        <fullName evidence="4">NAD(P)-binding protein</fullName>
    </recommendedName>
</protein>
<keyword evidence="3" id="KW-1185">Reference proteome</keyword>
<comment type="caution">
    <text evidence="2">The sequence shown here is derived from an EMBL/GenBank/DDBJ whole genome shotgun (WGS) entry which is preliminary data.</text>
</comment>
<feature type="region of interest" description="Disordered" evidence="1">
    <location>
        <begin position="104"/>
        <end position="156"/>
    </location>
</feature>
<evidence type="ECO:0000313" key="2">
    <source>
        <dbReference type="EMBL" id="KAL1635122.1"/>
    </source>
</evidence>
<evidence type="ECO:0000256" key="1">
    <source>
        <dbReference type="SAM" id="MobiDB-lite"/>
    </source>
</evidence>
<evidence type="ECO:0000313" key="3">
    <source>
        <dbReference type="Proteomes" id="UP001521116"/>
    </source>
</evidence>
<name>A0ABR3T6Z7_9PEZI</name>
<dbReference type="PANTHER" id="PTHR45458">
    <property type="entry name" value="SHORT-CHAIN DEHYDROGENASE/REDUCTASE SDR"/>
    <property type="match status" value="1"/>
</dbReference>
<organism evidence="2 3">
    <name type="scientific">Neofusicoccum ribis</name>
    <dbReference type="NCBI Taxonomy" id="45134"/>
    <lineage>
        <taxon>Eukaryota</taxon>
        <taxon>Fungi</taxon>
        <taxon>Dikarya</taxon>
        <taxon>Ascomycota</taxon>
        <taxon>Pezizomycotina</taxon>
        <taxon>Dothideomycetes</taxon>
        <taxon>Dothideomycetes incertae sedis</taxon>
        <taxon>Botryosphaeriales</taxon>
        <taxon>Botryosphaeriaceae</taxon>
        <taxon>Neofusicoccum</taxon>
    </lineage>
</organism>
<accession>A0ABR3T6Z7</accession>
<dbReference type="PANTHER" id="PTHR45458:SF1">
    <property type="entry name" value="SHORT CHAIN DEHYDROGENASE"/>
    <property type="match status" value="1"/>
</dbReference>
<dbReference type="InterPro" id="IPR052184">
    <property type="entry name" value="SDR_enzymes"/>
</dbReference>
<feature type="region of interest" description="Disordered" evidence="1">
    <location>
        <begin position="1"/>
        <end position="24"/>
    </location>
</feature>
<feature type="compositionally biased region" description="Basic residues" evidence="1">
    <location>
        <begin position="122"/>
        <end position="131"/>
    </location>
</feature>
<dbReference type="Gene3D" id="3.40.50.720">
    <property type="entry name" value="NAD(P)-binding Rossmann-like Domain"/>
    <property type="match status" value="1"/>
</dbReference>
<dbReference type="InterPro" id="IPR036291">
    <property type="entry name" value="NAD(P)-bd_dom_sf"/>
</dbReference>
<sequence>MPESLPSTSATTTPTPQASPPPAKTHILITGASSGIGRAFFEHFSSFPPTTHYVRGVDARPFPTNPKISTCAVGACGHYAQIDLTAEALVQKFVRGATVPGAAARSRASSSSSSASPSPIQTHHHHHHHHQPGQPSLTPPANSNNHNSGSGSDNEPPYAAPFTLVIHSAGIRGLVPSIAAATPADVGAAETIAAMDAATMRRTYEVNAVATFTLIKALLPSLLLAARTRPPTAAAAQRPPTVVVMSSRMGSVAGNAAGGAYAYRASKAALNAVVRSFSVDVPEVLFALVHPGRVETGLVRTREEGAVEVQESVEDMLALIGRLGTEEGLRSGCFVDRWGKEIPW</sequence>
<feature type="compositionally biased region" description="Low complexity" evidence="1">
    <location>
        <begin position="1"/>
        <end position="16"/>
    </location>
</feature>
<dbReference type="InterPro" id="IPR002347">
    <property type="entry name" value="SDR_fam"/>
</dbReference>
<feature type="compositionally biased region" description="Low complexity" evidence="1">
    <location>
        <begin position="104"/>
        <end position="119"/>
    </location>
</feature>
<gene>
    <name evidence="2" type="ORF">SLS56_001874</name>
</gene>
<dbReference type="Proteomes" id="UP001521116">
    <property type="component" value="Unassembled WGS sequence"/>
</dbReference>
<evidence type="ECO:0008006" key="4">
    <source>
        <dbReference type="Google" id="ProtNLM"/>
    </source>
</evidence>
<dbReference type="PRINTS" id="PR00081">
    <property type="entry name" value="GDHRDH"/>
</dbReference>